<name>A0A0A0L1A2_CUCSA</name>
<reference evidence="2 3" key="1">
    <citation type="journal article" date="2009" name="Nat. Genet.">
        <title>The genome of the cucumber, Cucumis sativus L.</title>
        <authorList>
            <person name="Huang S."/>
            <person name="Li R."/>
            <person name="Zhang Z."/>
            <person name="Li L."/>
            <person name="Gu X."/>
            <person name="Fan W."/>
            <person name="Lucas W.J."/>
            <person name="Wang X."/>
            <person name="Xie B."/>
            <person name="Ni P."/>
            <person name="Ren Y."/>
            <person name="Zhu H."/>
            <person name="Li J."/>
            <person name="Lin K."/>
            <person name="Jin W."/>
            <person name="Fei Z."/>
            <person name="Li G."/>
            <person name="Staub J."/>
            <person name="Kilian A."/>
            <person name="van der Vossen E.A."/>
            <person name="Wu Y."/>
            <person name="Guo J."/>
            <person name="He J."/>
            <person name="Jia Z."/>
            <person name="Ren Y."/>
            <person name="Tian G."/>
            <person name="Lu Y."/>
            <person name="Ruan J."/>
            <person name="Qian W."/>
            <person name="Wang M."/>
            <person name="Huang Q."/>
            <person name="Li B."/>
            <person name="Xuan Z."/>
            <person name="Cao J."/>
            <person name="Asan"/>
            <person name="Wu Z."/>
            <person name="Zhang J."/>
            <person name="Cai Q."/>
            <person name="Bai Y."/>
            <person name="Zhao B."/>
            <person name="Han Y."/>
            <person name="Li Y."/>
            <person name="Li X."/>
            <person name="Wang S."/>
            <person name="Shi Q."/>
            <person name="Liu S."/>
            <person name="Cho W.K."/>
            <person name="Kim J.Y."/>
            <person name="Xu Y."/>
            <person name="Heller-Uszynska K."/>
            <person name="Miao H."/>
            <person name="Cheng Z."/>
            <person name="Zhang S."/>
            <person name="Wu J."/>
            <person name="Yang Y."/>
            <person name="Kang H."/>
            <person name="Li M."/>
            <person name="Liang H."/>
            <person name="Ren X."/>
            <person name="Shi Z."/>
            <person name="Wen M."/>
            <person name="Jian M."/>
            <person name="Yang H."/>
            <person name="Zhang G."/>
            <person name="Yang Z."/>
            <person name="Chen R."/>
            <person name="Liu S."/>
            <person name="Li J."/>
            <person name="Ma L."/>
            <person name="Liu H."/>
            <person name="Zhou Y."/>
            <person name="Zhao J."/>
            <person name="Fang X."/>
            <person name="Li G."/>
            <person name="Fang L."/>
            <person name="Li Y."/>
            <person name="Liu D."/>
            <person name="Zheng H."/>
            <person name="Zhang Y."/>
            <person name="Qin N."/>
            <person name="Li Z."/>
            <person name="Yang G."/>
            <person name="Yang S."/>
            <person name="Bolund L."/>
            <person name="Kristiansen K."/>
            <person name="Zheng H."/>
            <person name="Li S."/>
            <person name="Zhang X."/>
            <person name="Yang H."/>
            <person name="Wang J."/>
            <person name="Sun R."/>
            <person name="Zhang B."/>
            <person name="Jiang S."/>
            <person name="Wang J."/>
            <person name="Du Y."/>
            <person name="Li S."/>
        </authorList>
    </citation>
    <scope>NUCLEOTIDE SEQUENCE [LARGE SCALE GENOMIC DNA]</scope>
    <source>
        <strain evidence="3">cv. 9930</strain>
    </source>
</reference>
<feature type="compositionally biased region" description="Polar residues" evidence="1">
    <location>
        <begin position="23"/>
        <end position="32"/>
    </location>
</feature>
<organism evidence="2 3">
    <name type="scientific">Cucumis sativus</name>
    <name type="common">Cucumber</name>
    <dbReference type="NCBI Taxonomy" id="3659"/>
    <lineage>
        <taxon>Eukaryota</taxon>
        <taxon>Viridiplantae</taxon>
        <taxon>Streptophyta</taxon>
        <taxon>Embryophyta</taxon>
        <taxon>Tracheophyta</taxon>
        <taxon>Spermatophyta</taxon>
        <taxon>Magnoliopsida</taxon>
        <taxon>eudicotyledons</taxon>
        <taxon>Gunneridae</taxon>
        <taxon>Pentapetalae</taxon>
        <taxon>rosids</taxon>
        <taxon>fabids</taxon>
        <taxon>Cucurbitales</taxon>
        <taxon>Cucurbitaceae</taxon>
        <taxon>Benincaseae</taxon>
        <taxon>Cucumis</taxon>
    </lineage>
</organism>
<evidence type="ECO:0000256" key="1">
    <source>
        <dbReference type="SAM" id="MobiDB-lite"/>
    </source>
</evidence>
<dbReference type="Gramene" id="KGN55765">
    <property type="protein sequence ID" value="KGN55765"/>
    <property type="gene ID" value="Csa_3G011670"/>
</dbReference>
<dbReference type="EMBL" id="CM002924">
    <property type="protein sequence ID" value="KGN55765.1"/>
    <property type="molecule type" value="Genomic_DNA"/>
</dbReference>
<accession>A0A0A0L1A2</accession>
<dbReference type="AlphaFoldDB" id="A0A0A0L1A2"/>
<protein>
    <submittedName>
        <fullName evidence="2">Uncharacterized protein</fullName>
    </submittedName>
</protein>
<evidence type="ECO:0000313" key="3">
    <source>
        <dbReference type="Proteomes" id="UP000029981"/>
    </source>
</evidence>
<reference evidence="2 3" key="4">
    <citation type="journal article" date="2011" name="BMC Genomics">
        <title>RNA-Seq improves annotation of protein-coding genes in the cucumber genome.</title>
        <authorList>
            <person name="Li Z."/>
            <person name="Zhang Z."/>
            <person name="Yan P."/>
            <person name="Huang S."/>
            <person name="Fei Z."/>
            <person name="Lin K."/>
        </authorList>
    </citation>
    <scope>NUCLEOTIDE SEQUENCE [LARGE SCALE GENOMIC DNA]</scope>
    <source>
        <strain evidence="3">cv. 9930</strain>
    </source>
</reference>
<gene>
    <name evidence="2" type="ORF">Csa_3G011670</name>
</gene>
<feature type="region of interest" description="Disordered" evidence="1">
    <location>
        <begin position="1"/>
        <end position="32"/>
    </location>
</feature>
<sequence>MRDPNKRAIQEKDISSIDGPTRQPFTNRSFNHKTPSPNYIEFWRANAAPYLTSTWSNKDSLTTTNIQFQAYLCYVNTMAVVLEKDHRCLFQDGIDQIMLQKILSVAIYADCFL</sequence>
<reference evidence="2 3" key="2">
    <citation type="journal article" date="2009" name="PLoS ONE">
        <title>An integrated genetic and cytogenetic map of the cucumber genome.</title>
        <authorList>
            <person name="Ren Y."/>
            <person name="Zhang Z."/>
            <person name="Liu J."/>
            <person name="Staub J.E."/>
            <person name="Han Y."/>
            <person name="Cheng Z."/>
            <person name="Li X."/>
            <person name="Lu J."/>
            <person name="Miao H."/>
            <person name="Kang H."/>
            <person name="Xie B."/>
            <person name="Gu X."/>
            <person name="Wang X."/>
            <person name="Du Y."/>
            <person name="Jin W."/>
            <person name="Huang S."/>
        </authorList>
    </citation>
    <scope>NUCLEOTIDE SEQUENCE [LARGE SCALE GENOMIC DNA]</scope>
    <source>
        <strain evidence="3">cv. 9930</strain>
    </source>
</reference>
<proteinExistence type="predicted"/>
<feature type="compositionally biased region" description="Basic and acidic residues" evidence="1">
    <location>
        <begin position="1"/>
        <end position="15"/>
    </location>
</feature>
<evidence type="ECO:0000313" key="2">
    <source>
        <dbReference type="EMBL" id="KGN55765.1"/>
    </source>
</evidence>
<dbReference type="Proteomes" id="UP000029981">
    <property type="component" value="Chromosome 3"/>
</dbReference>
<keyword evidence="3" id="KW-1185">Reference proteome</keyword>
<reference evidence="2 3" key="3">
    <citation type="journal article" date="2010" name="BMC Genomics">
        <title>Transcriptome sequencing and comparative analysis of cucumber flowers with different sex types.</title>
        <authorList>
            <person name="Guo S."/>
            <person name="Zheng Y."/>
            <person name="Joung J.G."/>
            <person name="Liu S."/>
            <person name="Zhang Z."/>
            <person name="Crasta O.R."/>
            <person name="Sobral B.W."/>
            <person name="Xu Y."/>
            <person name="Huang S."/>
            <person name="Fei Z."/>
        </authorList>
    </citation>
    <scope>NUCLEOTIDE SEQUENCE [LARGE SCALE GENOMIC DNA]</scope>
    <source>
        <strain evidence="3">cv. 9930</strain>
    </source>
</reference>